<comment type="caution">
    <text evidence="4">The sequence shown here is derived from an EMBL/GenBank/DDBJ whole genome shotgun (WGS) entry which is preliminary data.</text>
</comment>
<name>A0A147K981_9BACI</name>
<keyword evidence="1 4" id="KW-0808">Transferase</keyword>
<dbReference type="InterPro" id="IPR027417">
    <property type="entry name" value="P-loop_NTPase"/>
</dbReference>
<organism evidence="4 5">
    <name type="scientific">Bacillus coahuilensis p1.1.43</name>
    <dbReference type="NCBI Taxonomy" id="1150625"/>
    <lineage>
        <taxon>Bacteria</taxon>
        <taxon>Bacillati</taxon>
        <taxon>Bacillota</taxon>
        <taxon>Bacilli</taxon>
        <taxon>Bacillales</taxon>
        <taxon>Bacillaceae</taxon>
        <taxon>Bacillus</taxon>
    </lineage>
</organism>
<feature type="domain" description="Polyphosphate kinase-2-related" evidence="3">
    <location>
        <begin position="15"/>
        <end position="235"/>
    </location>
</feature>
<dbReference type="Pfam" id="PF03976">
    <property type="entry name" value="PPK2"/>
    <property type="match status" value="1"/>
</dbReference>
<dbReference type="PANTHER" id="PTHR34383:SF3">
    <property type="entry name" value="POLYPHOSPHATE:AMP PHOSPHOTRANSFERASE"/>
    <property type="match status" value="1"/>
</dbReference>
<gene>
    <name evidence="4" type="ORF">Q75_07200</name>
</gene>
<dbReference type="Proteomes" id="UP000074108">
    <property type="component" value="Unassembled WGS sequence"/>
</dbReference>
<evidence type="ECO:0000259" key="3">
    <source>
        <dbReference type="Pfam" id="PF03976"/>
    </source>
</evidence>
<dbReference type="PANTHER" id="PTHR34383">
    <property type="entry name" value="POLYPHOSPHATE:AMP PHOSPHOTRANSFERASE-RELATED"/>
    <property type="match status" value="1"/>
</dbReference>
<dbReference type="STRING" id="1150625.Q75_07200"/>
<keyword evidence="2" id="KW-0418">Kinase</keyword>
<dbReference type="SUPFAM" id="SSF52540">
    <property type="entry name" value="P-loop containing nucleoside triphosphate hydrolases"/>
    <property type="match status" value="1"/>
</dbReference>
<proteinExistence type="predicted"/>
<dbReference type="RefSeq" id="WP_059350902.1">
    <property type="nucleotide sequence ID" value="NZ_LDYG01000026.1"/>
</dbReference>
<dbReference type="InterPro" id="IPR016898">
    <property type="entry name" value="Polyphosphate_phosphotransfera"/>
</dbReference>
<protein>
    <submittedName>
        <fullName evidence="4">UDP-galactose-lipid carrier transferase</fullName>
    </submittedName>
</protein>
<dbReference type="EMBL" id="LDYG01000026">
    <property type="protein sequence ID" value="KUP06858.1"/>
    <property type="molecule type" value="Genomic_DNA"/>
</dbReference>
<dbReference type="Gene3D" id="3.40.50.300">
    <property type="entry name" value="P-loop containing nucleotide triphosphate hydrolases"/>
    <property type="match status" value="1"/>
</dbReference>
<keyword evidence="5" id="KW-1185">Reference proteome</keyword>
<evidence type="ECO:0000313" key="4">
    <source>
        <dbReference type="EMBL" id="KUP06858.1"/>
    </source>
</evidence>
<dbReference type="AlphaFoldDB" id="A0A147K981"/>
<reference evidence="4 5" key="1">
    <citation type="journal article" date="2016" name="Front. Microbiol.">
        <title>Microevolution Analysis of Bacillus coahuilensis Unveils Differences in Phosphorus Acquisition Strategies and Their Regulation.</title>
        <authorList>
            <person name="Gomez-Lunar Z."/>
            <person name="Hernandez-Gonzalez I."/>
            <person name="Rodriguez-Torres M.D."/>
            <person name="Souza V."/>
            <person name="Olmedo-Alvarez G."/>
        </authorList>
    </citation>
    <scope>NUCLEOTIDE SEQUENCE [LARGE SCALE GENOMIC DNA]</scope>
    <source>
        <strain evidence="5">p1.1.43</strain>
    </source>
</reference>
<dbReference type="PATRIC" id="fig|1150625.3.peg.1510"/>
<evidence type="ECO:0000256" key="1">
    <source>
        <dbReference type="ARBA" id="ARBA00022679"/>
    </source>
</evidence>
<dbReference type="InterPro" id="IPR022488">
    <property type="entry name" value="PPK2-related"/>
</dbReference>
<evidence type="ECO:0000256" key="2">
    <source>
        <dbReference type="ARBA" id="ARBA00022777"/>
    </source>
</evidence>
<dbReference type="PIRSF" id="PIRSF028756">
    <property type="entry name" value="PPK2_prd"/>
    <property type="match status" value="1"/>
</dbReference>
<dbReference type="GO" id="GO:0008976">
    <property type="term" value="F:polyphosphate kinase activity"/>
    <property type="evidence" value="ECO:0007669"/>
    <property type="project" value="InterPro"/>
</dbReference>
<evidence type="ECO:0000313" key="5">
    <source>
        <dbReference type="Proteomes" id="UP000074108"/>
    </source>
</evidence>
<sequence length="243" mass="29383">MNRLQQTDLSKRISSKEEYKKELKSLQMKLLRLQRNLIDQNKGCILVFEGWDAAGKGGTIKRLTEGLDPRGIEVHATAAPTQEEKKFPYLHRFWTRVPKYGKIGIFDRSWYGRVLVERIEQFATQEEWMRAYSEINDFEEYLINQDYLVLKFWIHISKEEQLKRFKERENNPLKRWKITDEDWRNREKWEEYEEAVEEMLQKTSTDEKPWYIISGEQKKYARIETLSVIVNSLEKFLEIPEHK</sequence>
<accession>A0A147K981</accession>